<reference evidence="4 5" key="1">
    <citation type="submission" date="2020-08" db="EMBL/GenBank/DDBJ databases">
        <title>Genomic Encyclopedia of Type Strains, Phase IV (KMG-IV): sequencing the most valuable type-strain genomes for metagenomic binning, comparative biology and taxonomic classification.</title>
        <authorList>
            <person name="Goeker M."/>
        </authorList>
    </citation>
    <scope>NUCLEOTIDE SEQUENCE [LARGE SCALE GENOMIC DNA]</scope>
    <source>
        <strain evidence="4 5">DSM 23562</strain>
    </source>
</reference>
<sequence>MVSPLSGLLVRPLTPADSALLSEALYHSLYTSPGEPPLPRELLLLPELARYTEGWGQRFGDQGMLAWRTPQTSIGAAWLRLFSHDAPGYGYVDDLTPELVVSVQPAWRGFGVGTQLILATLEQARPQFPAVSLSVTPGNPAVRLYERLGFEIVRVGPNDITMRRAL</sequence>
<dbReference type="Proteomes" id="UP000520814">
    <property type="component" value="Unassembled WGS sequence"/>
</dbReference>
<dbReference type="PANTHER" id="PTHR43877:SF1">
    <property type="entry name" value="ACETYLTRANSFERASE"/>
    <property type="match status" value="1"/>
</dbReference>
<protein>
    <submittedName>
        <fullName evidence="4">GNAT superfamily N-acetyltransferase</fullName>
    </submittedName>
</protein>
<evidence type="ECO:0000256" key="1">
    <source>
        <dbReference type="ARBA" id="ARBA00022679"/>
    </source>
</evidence>
<keyword evidence="2" id="KW-0012">Acyltransferase</keyword>
<proteinExistence type="predicted"/>
<name>A0A7W9W591_ARMRO</name>
<evidence type="ECO:0000313" key="5">
    <source>
        <dbReference type="Proteomes" id="UP000520814"/>
    </source>
</evidence>
<evidence type="ECO:0000313" key="4">
    <source>
        <dbReference type="EMBL" id="MBB6048675.1"/>
    </source>
</evidence>
<dbReference type="SUPFAM" id="SSF55729">
    <property type="entry name" value="Acyl-CoA N-acyltransferases (Nat)"/>
    <property type="match status" value="1"/>
</dbReference>
<keyword evidence="1 4" id="KW-0808">Transferase</keyword>
<dbReference type="Pfam" id="PF00583">
    <property type="entry name" value="Acetyltransf_1"/>
    <property type="match status" value="1"/>
</dbReference>
<dbReference type="InterPro" id="IPR016181">
    <property type="entry name" value="Acyl_CoA_acyltransferase"/>
</dbReference>
<organism evidence="4 5">
    <name type="scientific">Armatimonas rosea</name>
    <dbReference type="NCBI Taxonomy" id="685828"/>
    <lineage>
        <taxon>Bacteria</taxon>
        <taxon>Bacillati</taxon>
        <taxon>Armatimonadota</taxon>
        <taxon>Armatimonadia</taxon>
        <taxon>Armatimonadales</taxon>
        <taxon>Armatimonadaceae</taxon>
        <taxon>Armatimonas</taxon>
    </lineage>
</organism>
<dbReference type="CDD" id="cd04301">
    <property type="entry name" value="NAT_SF"/>
    <property type="match status" value="1"/>
</dbReference>
<keyword evidence="5" id="KW-1185">Reference proteome</keyword>
<dbReference type="Gene3D" id="3.40.630.30">
    <property type="match status" value="1"/>
</dbReference>
<evidence type="ECO:0000256" key="2">
    <source>
        <dbReference type="ARBA" id="ARBA00023315"/>
    </source>
</evidence>
<feature type="domain" description="N-acetyltransferase" evidence="3">
    <location>
        <begin position="8"/>
        <end position="166"/>
    </location>
</feature>
<dbReference type="RefSeq" id="WP_184192310.1">
    <property type="nucleotide sequence ID" value="NZ_JACHGW010000001.1"/>
</dbReference>
<dbReference type="InterPro" id="IPR000182">
    <property type="entry name" value="GNAT_dom"/>
</dbReference>
<dbReference type="InterPro" id="IPR050832">
    <property type="entry name" value="Bact_Acetyltransf"/>
</dbReference>
<accession>A0A7W9W591</accession>
<dbReference type="AlphaFoldDB" id="A0A7W9W591"/>
<evidence type="ECO:0000259" key="3">
    <source>
        <dbReference type="PROSITE" id="PS51186"/>
    </source>
</evidence>
<dbReference type="PROSITE" id="PS51186">
    <property type="entry name" value="GNAT"/>
    <property type="match status" value="1"/>
</dbReference>
<dbReference type="GO" id="GO:0016747">
    <property type="term" value="F:acyltransferase activity, transferring groups other than amino-acyl groups"/>
    <property type="evidence" value="ECO:0007669"/>
    <property type="project" value="InterPro"/>
</dbReference>
<dbReference type="PANTHER" id="PTHR43877">
    <property type="entry name" value="AMINOALKYLPHOSPHONATE N-ACETYLTRANSFERASE-RELATED-RELATED"/>
    <property type="match status" value="1"/>
</dbReference>
<gene>
    <name evidence="4" type="ORF">HNQ39_000437</name>
</gene>
<dbReference type="EMBL" id="JACHGW010000001">
    <property type="protein sequence ID" value="MBB6048675.1"/>
    <property type="molecule type" value="Genomic_DNA"/>
</dbReference>
<comment type="caution">
    <text evidence="4">The sequence shown here is derived from an EMBL/GenBank/DDBJ whole genome shotgun (WGS) entry which is preliminary data.</text>
</comment>